<dbReference type="GO" id="GO:0140824">
    <property type="term" value="F:thioredoxin-dependent peroxiredoxin activity"/>
    <property type="evidence" value="ECO:0007669"/>
    <property type="project" value="UniProtKB-EC"/>
</dbReference>
<organism evidence="7 8">
    <name type="scientific">Rhizoclosmatium globosum</name>
    <dbReference type="NCBI Taxonomy" id="329046"/>
    <lineage>
        <taxon>Eukaryota</taxon>
        <taxon>Fungi</taxon>
        <taxon>Fungi incertae sedis</taxon>
        <taxon>Chytridiomycota</taxon>
        <taxon>Chytridiomycota incertae sedis</taxon>
        <taxon>Chytridiomycetes</taxon>
        <taxon>Chytridiales</taxon>
        <taxon>Chytriomycetaceae</taxon>
        <taxon>Rhizoclosmatium</taxon>
    </lineage>
</organism>
<dbReference type="PIRSF" id="PIRSF000303">
    <property type="entry name" value="Glutathion_perox"/>
    <property type="match status" value="1"/>
</dbReference>
<protein>
    <recommendedName>
        <fullName evidence="6">Glutathione peroxidase</fullName>
    </recommendedName>
</protein>
<dbReference type="EMBL" id="MCGO01000015">
    <property type="protein sequence ID" value="ORY47018.1"/>
    <property type="molecule type" value="Genomic_DNA"/>
</dbReference>
<evidence type="ECO:0000313" key="8">
    <source>
        <dbReference type="Proteomes" id="UP000193642"/>
    </source>
</evidence>
<dbReference type="InterPro" id="IPR029759">
    <property type="entry name" value="GPX_AS"/>
</dbReference>
<evidence type="ECO:0000313" key="7">
    <source>
        <dbReference type="EMBL" id="ORY47018.1"/>
    </source>
</evidence>
<accession>A0A1Y2CJ02</accession>
<keyword evidence="3 6" id="KW-0560">Oxidoreductase</keyword>
<dbReference type="PANTHER" id="PTHR11592">
    <property type="entry name" value="GLUTATHIONE PEROXIDASE"/>
    <property type="match status" value="1"/>
</dbReference>
<comment type="catalytic activity">
    <reaction evidence="4">
        <text>a hydroperoxide + [thioredoxin]-dithiol = an alcohol + [thioredoxin]-disulfide + H2O</text>
        <dbReference type="Rhea" id="RHEA:62620"/>
        <dbReference type="Rhea" id="RHEA-COMP:10698"/>
        <dbReference type="Rhea" id="RHEA-COMP:10700"/>
        <dbReference type="ChEBI" id="CHEBI:15377"/>
        <dbReference type="ChEBI" id="CHEBI:29950"/>
        <dbReference type="ChEBI" id="CHEBI:30879"/>
        <dbReference type="ChEBI" id="CHEBI:35924"/>
        <dbReference type="ChEBI" id="CHEBI:50058"/>
        <dbReference type="EC" id="1.11.1.24"/>
    </reaction>
</comment>
<evidence type="ECO:0000256" key="5">
    <source>
        <dbReference type="PIRSR" id="PIRSR000303-1"/>
    </source>
</evidence>
<keyword evidence="8" id="KW-1185">Reference proteome</keyword>
<sequence>MSSFYSLSMQRLGGKGTINFSDFKGKAVLLVNVASKCGYTGQYKGLEALHKKYGSQGLVLLGVPCNQFGGQEPGTEEQISNFCSTKYNVTFQLAAKTDVNGPNAHPVFTFLKNATDGKDVAWNFEKFLVSTDGTNVTRFASRVQPKDIEDPIAKALLEKALRSEL</sequence>
<evidence type="ECO:0000256" key="4">
    <source>
        <dbReference type="ARBA" id="ARBA00049091"/>
    </source>
</evidence>
<gene>
    <name evidence="7" type="ORF">BCR33DRAFT_715393</name>
</gene>
<dbReference type="PRINTS" id="PR01011">
    <property type="entry name" value="GLUTPROXDASE"/>
</dbReference>
<dbReference type="Proteomes" id="UP000193642">
    <property type="component" value="Unassembled WGS sequence"/>
</dbReference>
<dbReference type="Gene3D" id="3.40.30.10">
    <property type="entry name" value="Glutaredoxin"/>
    <property type="match status" value="1"/>
</dbReference>
<dbReference type="FunFam" id="3.40.30.10:FF:000010">
    <property type="entry name" value="Glutathione peroxidase"/>
    <property type="match status" value="1"/>
</dbReference>
<reference evidence="7 8" key="1">
    <citation type="submission" date="2016-07" db="EMBL/GenBank/DDBJ databases">
        <title>Pervasive Adenine N6-methylation of Active Genes in Fungi.</title>
        <authorList>
            <consortium name="DOE Joint Genome Institute"/>
            <person name="Mondo S.J."/>
            <person name="Dannebaum R.O."/>
            <person name="Kuo R.C."/>
            <person name="Labutti K."/>
            <person name="Haridas S."/>
            <person name="Kuo A."/>
            <person name="Salamov A."/>
            <person name="Ahrendt S.R."/>
            <person name="Lipzen A."/>
            <person name="Sullivan W."/>
            <person name="Andreopoulos W.B."/>
            <person name="Clum A."/>
            <person name="Lindquist E."/>
            <person name="Daum C."/>
            <person name="Ramamoorthy G.K."/>
            <person name="Gryganskyi A."/>
            <person name="Culley D."/>
            <person name="Magnuson J.K."/>
            <person name="James T.Y."/>
            <person name="O'Malley M.A."/>
            <person name="Stajich J.E."/>
            <person name="Spatafora J.W."/>
            <person name="Visel A."/>
            <person name="Grigoriev I.V."/>
        </authorList>
    </citation>
    <scope>NUCLEOTIDE SEQUENCE [LARGE SCALE GENOMIC DNA]</scope>
    <source>
        <strain evidence="7 8">JEL800</strain>
    </source>
</reference>
<dbReference type="AlphaFoldDB" id="A0A1Y2CJ02"/>
<comment type="similarity">
    <text evidence="1 6">Belongs to the glutathione peroxidase family.</text>
</comment>
<dbReference type="PANTHER" id="PTHR11592:SF78">
    <property type="entry name" value="GLUTATHIONE PEROXIDASE"/>
    <property type="match status" value="1"/>
</dbReference>
<dbReference type="STRING" id="329046.A0A1Y2CJ02"/>
<dbReference type="InterPro" id="IPR000889">
    <property type="entry name" value="Glutathione_peroxidase"/>
</dbReference>
<dbReference type="CDD" id="cd00340">
    <property type="entry name" value="GSH_Peroxidase"/>
    <property type="match status" value="1"/>
</dbReference>
<evidence type="ECO:0000256" key="6">
    <source>
        <dbReference type="RuleBase" id="RU000499"/>
    </source>
</evidence>
<dbReference type="PROSITE" id="PS00460">
    <property type="entry name" value="GLUTATHIONE_PEROXID_1"/>
    <property type="match status" value="1"/>
</dbReference>
<dbReference type="GO" id="GO:0034599">
    <property type="term" value="P:cellular response to oxidative stress"/>
    <property type="evidence" value="ECO:0007669"/>
    <property type="project" value="TreeGrafter"/>
</dbReference>
<evidence type="ECO:0000256" key="2">
    <source>
        <dbReference type="ARBA" id="ARBA00022559"/>
    </source>
</evidence>
<name>A0A1Y2CJ02_9FUNG</name>
<proteinExistence type="inferred from homology"/>
<dbReference type="OrthoDB" id="446890at2759"/>
<comment type="caution">
    <text evidence="7">The sequence shown here is derived from an EMBL/GenBank/DDBJ whole genome shotgun (WGS) entry which is preliminary data.</text>
</comment>
<keyword evidence="2 6" id="KW-0575">Peroxidase</keyword>
<dbReference type="InterPro" id="IPR036249">
    <property type="entry name" value="Thioredoxin-like_sf"/>
</dbReference>
<feature type="active site" evidence="5">
    <location>
        <position position="37"/>
    </location>
</feature>
<evidence type="ECO:0000256" key="1">
    <source>
        <dbReference type="ARBA" id="ARBA00006926"/>
    </source>
</evidence>
<dbReference type="Pfam" id="PF00255">
    <property type="entry name" value="GSHPx"/>
    <property type="match status" value="1"/>
</dbReference>
<evidence type="ECO:0000256" key="3">
    <source>
        <dbReference type="ARBA" id="ARBA00023002"/>
    </source>
</evidence>
<dbReference type="PROSITE" id="PS51355">
    <property type="entry name" value="GLUTATHIONE_PEROXID_3"/>
    <property type="match status" value="1"/>
</dbReference>
<dbReference type="SUPFAM" id="SSF52833">
    <property type="entry name" value="Thioredoxin-like"/>
    <property type="match status" value="1"/>
</dbReference>